<evidence type="ECO:0000313" key="3">
    <source>
        <dbReference type="EMBL" id="CAD9307102.1"/>
    </source>
</evidence>
<feature type="region of interest" description="Disordered" evidence="1">
    <location>
        <begin position="498"/>
        <end position="607"/>
    </location>
</feature>
<feature type="transmembrane region" description="Helical" evidence="2">
    <location>
        <begin position="197"/>
        <end position="216"/>
    </location>
</feature>
<dbReference type="EMBL" id="HBGL01014338">
    <property type="protein sequence ID" value="CAD9307102.1"/>
    <property type="molecule type" value="Transcribed_RNA"/>
</dbReference>
<dbReference type="InterPro" id="IPR005240">
    <property type="entry name" value="DUF389"/>
</dbReference>
<proteinExistence type="predicted"/>
<feature type="transmembrane region" description="Helical" evidence="2">
    <location>
        <begin position="222"/>
        <end position="242"/>
    </location>
</feature>
<feature type="transmembrane region" description="Helical" evidence="2">
    <location>
        <begin position="300"/>
        <end position="321"/>
    </location>
</feature>
<feature type="compositionally biased region" description="Basic residues" evidence="1">
    <location>
        <begin position="597"/>
        <end position="607"/>
    </location>
</feature>
<dbReference type="PANTHER" id="PTHR20992:SF9">
    <property type="entry name" value="AT15442P-RELATED"/>
    <property type="match status" value="1"/>
</dbReference>
<gene>
    <name evidence="3" type="ORF">SSP0437_LOCUS11212</name>
</gene>
<feature type="transmembrane region" description="Helical" evidence="2">
    <location>
        <begin position="368"/>
        <end position="393"/>
    </location>
</feature>
<evidence type="ECO:0000256" key="2">
    <source>
        <dbReference type="SAM" id="Phobius"/>
    </source>
</evidence>
<feature type="transmembrane region" description="Helical" evidence="2">
    <location>
        <begin position="328"/>
        <end position="356"/>
    </location>
</feature>
<feature type="region of interest" description="Disordered" evidence="1">
    <location>
        <begin position="148"/>
        <end position="167"/>
    </location>
</feature>
<sequence>MPYLFVAQLPMQKSEENEEPEVGSGNEKVGEAQGDEGGGSGSKRRQWLTPQEQNRIMSLLESAQEQGEICNVSWAAAQLDSKIPGPTADLSATPKAGSLVLFVAKVDSAGAEALLQKLLVLGVGSDYGTLSVTPLDVFYPRLDDLGVGEGDEDGEDGDDQGSRLGDGDLAKSAFRASVKSRVLVDKVARDTAAQATFTFDHAVLAIVAGIVAGIGLGTNNTVFIVASMLVSPIMGPILAITFGLAVKDWKLIKQGVITELKDLALLLLLGYIMGFIFVAAGGESAYNWPTYEMSSRGEVIGLGTGFAIALASGFGVALSVLAGNLSSLVGVAISASLLPPAVNTGLLFAHATYLYAVLDDGVGAEKMIGLGAISFLLTVMNVACIVISSLAMYKLKQVAPMKGGMSFWKHDIPGARNYEAAIRAGGAESRALAEQIRKVLKGATEHDHRSHRALRGDGPEVHAYSTDTVRIDPLGWGANIGELEREIDEVVLRTGPGGTIHTVDSLAKQHASVRKRGRGNESSKGDIETGSGSEPEVPEFARNLFATPGDDQASVHSTRGRRGSSVDLDRAHRSALSKGRTNATSHGSGSAATPTKATKRASTRRRR</sequence>
<keyword evidence="2" id="KW-1133">Transmembrane helix</keyword>
<feature type="compositionally biased region" description="Basic and acidic residues" evidence="1">
    <location>
        <begin position="518"/>
        <end position="527"/>
    </location>
</feature>
<keyword evidence="2" id="KW-0472">Membrane</keyword>
<feature type="region of interest" description="Disordered" evidence="1">
    <location>
        <begin position="1"/>
        <end position="48"/>
    </location>
</feature>
<feature type="compositionally biased region" description="Acidic residues" evidence="1">
    <location>
        <begin position="149"/>
        <end position="159"/>
    </location>
</feature>
<keyword evidence="2" id="KW-0812">Transmembrane</keyword>
<dbReference type="AlphaFoldDB" id="A0A7S1VPU1"/>
<name>A0A7S1VPU1_9EUKA</name>
<feature type="transmembrane region" description="Helical" evidence="2">
    <location>
        <begin position="263"/>
        <end position="280"/>
    </location>
</feature>
<evidence type="ECO:0008006" key="4">
    <source>
        <dbReference type="Google" id="ProtNLM"/>
    </source>
</evidence>
<dbReference type="Pfam" id="PF04087">
    <property type="entry name" value="DUF389"/>
    <property type="match status" value="1"/>
</dbReference>
<reference evidence="3" key="1">
    <citation type="submission" date="2021-01" db="EMBL/GenBank/DDBJ databases">
        <authorList>
            <person name="Corre E."/>
            <person name="Pelletier E."/>
            <person name="Niang G."/>
            <person name="Scheremetjew M."/>
            <person name="Finn R."/>
            <person name="Kale V."/>
            <person name="Holt S."/>
            <person name="Cochrane G."/>
            <person name="Meng A."/>
            <person name="Brown T."/>
            <person name="Cohen L."/>
        </authorList>
    </citation>
    <scope>NUCLEOTIDE SEQUENCE</scope>
    <source>
        <strain evidence="3">ATCC 50979</strain>
    </source>
</reference>
<protein>
    <recommendedName>
        <fullName evidence="4">DUF389 domain-containing protein</fullName>
    </recommendedName>
</protein>
<evidence type="ECO:0000256" key="1">
    <source>
        <dbReference type="SAM" id="MobiDB-lite"/>
    </source>
</evidence>
<organism evidence="3">
    <name type="scientific">Sexangularia sp. CB-2014</name>
    <dbReference type="NCBI Taxonomy" id="1486929"/>
    <lineage>
        <taxon>Eukaryota</taxon>
        <taxon>Amoebozoa</taxon>
        <taxon>Tubulinea</taxon>
        <taxon>Elardia</taxon>
        <taxon>Arcellinida</taxon>
        <taxon>Arcellinida incertae sedis</taxon>
        <taxon>Sexangularia</taxon>
    </lineage>
</organism>
<dbReference type="PANTHER" id="PTHR20992">
    <property type="entry name" value="AT15442P-RELATED"/>
    <property type="match status" value="1"/>
</dbReference>
<accession>A0A7S1VPU1</accession>
<feature type="compositionally biased region" description="Polar residues" evidence="1">
    <location>
        <begin position="579"/>
        <end position="588"/>
    </location>
</feature>